<proteinExistence type="predicted"/>
<protein>
    <submittedName>
        <fullName evidence="1">Uncharacterized protein</fullName>
    </submittedName>
</protein>
<dbReference type="EMBL" id="BSPD01000007">
    <property type="protein sequence ID" value="GLS24472.1"/>
    <property type="molecule type" value="Genomic_DNA"/>
</dbReference>
<evidence type="ECO:0000313" key="1">
    <source>
        <dbReference type="EMBL" id="GLS24472.1"/>
    </source>
</evidence>
<reference evidence="1 2" key="1">
    <citation type="journal article" date="2014" name="Int. J. Syst. Evol. Microbiol.">
        <title>Complete genome sequence of Corynebacterium casei LMG S-19264T (=DSM 44701T), isolated from a smear-ripened cheese.</title>
        <authorList>
            <consortium name="US DOE Joint Genome Institute (JGI-PGF)"/>
            <person name="Walter F."/>
            <person name="Albersmeier A."/>
            <person name="Kalinowski J."/>
            <person name="Ruckert C."/>
        </authorList>
    </citation>
    <scope>NUCLEOTIDE SEQUENCE [LARGE SCALE GENOMIC DNA]</scope>
    <source>
        <strain evidence="1 2">NBRC 110095</strain>
    </source>
</reference>
<gene>
    <name evidence="1" type="ORF">GCM10007877_01840</name>
</gene>
<accession>A0AA37WMT3</accession>
<dbReference type="Proteomes" id="UP001156870">
    <property type="component" value="Unassembled WGS sequence"/>
</dbReference>
<sequence length="118" mass="13314">MECLLMKVFLLGFLSFLSFFSVSSYSAEGCPGKVSRLYAESNGDLYFALEPNGRCTCNFTDSFGKGFYLPAQQENHQEAYSMLMAALISDRDVSVWFDWKSGTANETRCIAHNVSMWK</sequence>
<name>A0AA37WMT3_9GAMM</name>
<dbReference type="AlphaFoldDB" id="A0AA37WMT3"/>
<organism evidence="1 2">
    <name type="scientific">Marinibactrum halimedae</name>
    <dbReference type="NCBI Taxonomy" id="1444977"/>
    <lineage>
        <taxon>Bacteria</taxon>
        <taxon>Pseudomonadati</taxon>
        <taxon>Pseudomonadota</taxon>
        <taxon>Gammaproteobacteria</taxon>
        <taxon>Cellvibrionales</taxon>
        <taxon>Cellvibrionaceae</taxon>
        <taxon>Marinibactrum</taxon>
    </lineage>
</organism>
<keyword evidence="2" id="KW-1185">Reference proteome</keyword>
<evidence type="ECO:0000313" key="2">
    <source>
        <dbReference type="Proteomes" id="UP001156870"/>
    </source>
</evidence>
<comment type="caution">
    <text evidence="1">The sequence shown here is derived from an EMBL/GenBank/DDBJ whole genome shotgun (WGS) entry which is preliminary data.</text>
</comment>